<dbReference type="Proteomes" id="UP000242881">
    <property type="component" value="Unassembled WGS sequence"/>
</dbReference>
<feature type="transmembrane region" description="Helical" evidence="7">
    <location>
        <begin position="76"/>
        <end position="96"/>
    </location>
</feature>
<evidence type="ECO:0000313" key="10">
    <source>
        <dbReference type="Proteomes" id="UP000242881"/>
    </source>
</evidence>
<gene>
    <name evidence="9" type="ORF">C0187_07010</name>
</gene>
<evidence type="ECO:0000256" key="3">
    <source>
        <dbReference type="ARBA" id="ARBA00022692"/>
    </source>
</evidence>
<evidence type="ECO:0000256" key="1">
    <source>
        <dbReference type="ARBA" id="ARBA00004141"/>
    </source>
</evidence>
<dbReference type="FunFam" id="1.20.1540.10:FF:000027">
    <property type="entry name" value="Rhomboid family intramembrane serine protease"/>
    <property type="match status" value="1"/>
</dbReference>
<name>A0A2J6WGF3_9BACT</name>
<protein>
    <submittedName>
        <fullName evidence="9">Rhomboid family intramembrane serine protease</fullName>
    </submittedName>
</protein>
<keyword evidence="6 7" id="KW-0472">Membrane</keyword>
<keyword evidence="5 7" id="KW-1133">Transmembrane helix</keyword>
<comment type="similarity">
    <text evidence="2">Belongs to the peptidase S54 family.</text>
</comment>
<dbReference type="PANTHER" id="PTHR43731">
    <property type="entry name" value="RHOMBOID PROTEASE"/>
    <property type="match status" value="1"/>
</dbReference>
<proteinExistence type="inferred from homology"/>
<dbReference type="InterPro" id="IPR035952">
    <property type="entry name" value="Rhomboid-like_sf"/>
</dbReference>
<evidence type="ECO:0000259" key="8">
    <source>
        <dbReference type="Pfam" id="PF01694"/>
    </source>
</evidence>
<dbReference type="GO" id="GO:0006508">
    <property type="term" value="P:proteolysis"/>
    <property type="evidence" value="ECO:0007669"/>
    <property type="project" value="UniProtKB-KW"/>
</dbReference>
<dbReference type="GO" id="GO:0004252">
    <property type="term" value="F:serine-type endopeptidase activity"/>
    <property type="evidence" value="ECO:0007669"/>
    <property type="project" value="InterPro"/>
</dbReference>
<feature type="transmembrane region" description="Helical" evidence="7">
    <location>
        <begin position="108"/>
        <end position="126"/>
    </location>
</feature>
<feature type="transmembrane region" description="Helical" evidence="7">
    <location>
        <begin position="132"/>
        <end position="150"/>
    </location>
</feature>
<keyword evidence="3 7" id="KW-0812">Transmembrane</keyword>
<reference evidence="9 10" key="1">
    <citation type="submission" date="2018-01" db="EMBL/GenBank/DDBJ databases">
        <title>Metagenomic assembled genomes from two thermal pools in the Uzon Caldera, Kamchatka, Russia.</title>
        <authorList>
            <person name="Wilkins L."/>
            <person name="Ettinger C."/>
        </authorList>
    </citation>
    <scope>NUCLEOTIDE SEQUENCE [LARGE SCALE GENOMIC DNA]</scope>
    <source>
        <strain evidence="9">ZAV-05</strain>
    </source>
</reference>
<dbReference type="RefSeq" id="WP_424604891.1">
    <property type="nucleotide sequence ID" value="NZ_JBNAVA010000002.1"/>
</dbReference>
<comment type="caution">
    <text evidence="9">The sequence shown here is derived from an EMBL/GenBank/DDBJ whole genome shotgun (WGS) entry which is preliminary data.</text>
</comment>
<comment type="subcellular location">
    <subcellularLocation>
        <location evidence="1">Membrane</location>
        <topology evidence="1">Multi-pass membrane protein</topology>
    </subcellularLocation>
</comment>
<accession>A0A2J6WGF3</accession>
<sequence>MLPIRDIIPRSSFPFVNYTLIALNVVIFLYEVSLPPHLLNELFYLFGLVPASFTNTEWKFFYGFYADNYWPFLTNIFLHGSWFHLISNMWTLFIFGDNVEDKLGHFKYLLFYLLSGLAASFTHFIFNIDSTIPAVGASGAIAGIMGAYFIMFPHSRIVTLIPIFIIPFFIEIPAIIYLGFWFYTQIISGTFSLVANQNASGIAWWAHIGGFLFGVVFHRIFIKKRYKDIYSNRIYQRFFN</sequence>
<keyword evidence="4" id="KW-0378">Hydrolase</keyword>
<evidence type="ECO:0000256" key="6">
    <source>
        <dbReference type="ARBA" id="ARBA00023136"/>
    </source>
</evidence>
<evidence type="ECO:0000256" key="4">
    <source>
        <dbReference type="ARBA" id="ARBA00022801"/>
    </source>
</evidence>
<dbReference type="PANTHER" id="PTHR43731:SF14">
    <property type="entry name" value="PRESENILIN-ASSOCIATED RHOMBOID-LIKE PROTEIN, MITOCHONDRIAL"/>
    <property type="match status" value="1"/>
</dbReference>
<feature type="domain" description="Peptidase S54 rhomboid" evidence="8">
    <location>
        <begin position="68"/>
        <end position="223"/>
    </location>
</feature>
<dbReference type="EMBL" id="PNIN01000072">
    <property type="protein sequence ID" value="PMP69434.1"/>
    <property type="molecule type" value="Genomic_DNA"/>
</dbReference>
<dbReference type="InterPro" id="IPR050925">
    <property type="entry name" value="Rhomboid_protease_S54"/>
</dbReference>
<dbReference type="AlphaFoldDB" id="A0A2J6WGF3"/>
<dbReference type="Pfam" id="PF01694">
    <property type="entry name" value="Rhomboid"/>
    <property type="match status" value="1"/>
</dbReference>
<feature type="transmembrane region" description="Helical" evidence="7">
    <location>
        <begin position="157"/>
        <end position="182"/>
    </location>
</feature>
<evidence type="ECO:0000256" key="2">
    <source>
        <dbReference type="ARBA" id="ARBA00009045"/>
    </source>
</evidence>
<dbReference type="SUPFAM" id="SSF144091">
    <property type="entry name" value="Rhomboid-like"/>
    <property type="match status" value="1"/>
</dbReference>
<dbReference type="InterPro" id="IPR022764">
    <property type="entry name" value="Peptidase_S54_rhomboid_dom"/>
</dbReference>
<keyword evidence="9" id="KW-0645">Protease</keyword>
<dbReference type="Gene3D" id="1.20.1540.10">
    <property type="entry name" value="Rhomboid-like"/>
    <property type="match status" value="1"/>
</dbReference>
<feature type="transmembrane region" description="Helical" evidence="7">
    <location>
        <begin position="12"/>
        <end position="30"/>
    </location>
</feature>
<organism evidence="9 10">
    <name type="scientific">Calditerrivibrio nitroreducens</name>
    <dbReference type="NCBI Taxonomy" id="477976"/>
    <lineage>
        <taxon>Bacteria</taxon>
        <taxon>Pseudomonadati</taxon>
        <taxon>Deferribacterota</taxon>
        <taxon>Deferribacteres</taxon>
        <taxon>Deferribacterales</taxon>
        <taxon>Calditerrivibrionaceae</taxon>
    </lineage>
</organism>
<evidence type="ECO:0000256" key="5">
    <source>
        <dbReference type="ARBA" id="ARBA00022989"/>
    </source>
</evidence>
<dbReference type="GO" id="GO:0016020">
    <property type="term" value="C:membrane"/>
    <property type="evidence" value="ECO:0007669"/>
    <property type="project" value="UniProtKB-SubCell"/>
</dbReference>
<evidence type="ECO:0000313" key="9">
    <source>
        <dbReference type="EMBL" id="PMP69434.1"/>
    </source>
</evidence>
<evidence type="ECO:0000256" key="7">
    <source>
        <dbReference type="SAM" id="Phobius"/>
    </source>
</evidence>
<feature type="transmembrane region" description="Helical" evidence="7">
    <location>
        <begin position="202"/>
        <end position="222"/>
    </location>
</feature>